<evidence type="ECO:0000313" key="2">
    <source>
        <dbReference type="Proteomes" id="UP001189429"/>
    </source>
</evidence>
<keyword evidence="2" id="KW-1185">Reference proteome</keyword>
<proteinExistence type="predicted"/>
<accession>A0ABN9XFS2</accession>
<dbReference type="EMBL" id="CAUYUJ010020265">
    <property type="protein sequence ID" value="CAK0896973.1"/>
    <property type="molecule type" value="Genomic_DNA"/>
</dbReference>
<gene>
    <name evidence="1" type="ORF">PCOR1329_LOCUS75293</name>
</gene>
<sequence>MTEALMHSGRVCGLAGSYGALAVSRGPWRVGGGGGEEGKTAPRGTEEPFNVCVRLCMDGPKRCLQLLFMRQNKTIGGRHQKLIHAPFYR</sequence>
<dbReference type="Proteomes" id="UP001189429">
    <property type="component" value="Unassembled WGS sequence"/>
</dbReference>
<comment type="caution">
    <text evidence="1">The sequence shown here is derived from an EMBL/GenBank/DDBJ whole genome shotgun (WGS) entry which is preliminary data.</text>
</comment>
<protein>
    <submittedName>
        <fullName evidence="1">Uncharacterized protein</fullName>
    </submittedName>
</protein>
<name>A0ABN9XFS2_9DINO</name>
<evidence type="ECO:0000313" key="1">
    <source>
        <dbReference type="EMBL" id="CAK0896973.1"/>
    </source>
</evidence>
<reference evidence="1" key="1">
    <citation type="submission" date="2023-10" db="EMBL/GenBank/DDBJ databases">
        <authorList>
            <person name="Chen Y."/>
            <person name="Shah S."/>
            <person name="Dougan E. K."/>
            <person name="Thang M."/>
            <person name="Chan C."/>
        </authorList>
    </citation>
    <scope>NUCLEOTIDE SEQUENCE [LARGE SCALE GENOMIC DNA]</scope>
</reference>
<organism evidence="1 2">
    <name type="scientific">Prorocentrum cordatum</name>
    <dbReference type="NCBI Taxonomy" id="2364126"/>
    <lineage>
        <taxon>Eukaryota</taxon>
        <taxon>Sar</taxon>
        <taxon>Alveolata</taxon>
        <taxon>Dinophyceae</taxon>
        <taxon>Prorocentrales</taxon>
        <taxon>Prorocentraceae</taxon>
        <taxon>Prorocentrum</taxon>
    </lineage>
</organism>